<gene>
    <name evidence="2" type="ORF">GCM10010145_62470</name>
</gene>
<proteinExistence type="predicted"/>
<reference evidence="2" key="2">
    <citation type="submission" date="2020-09" db="EMBL/GenBank/DDBJ databases">
        <authorList>
            <person name="Sun Q."/>
            <person name="Ohkuma M."/>
        </authorList>
    </citation>
    <scope>NUCLEOTIDE SEQUENCE</scope>
    <source>
        <strain evidence="2">JCM 3131</strain>
    </source>
</reference>
<comment type="caution">
    <text evidence="2">The sequence shown here is derived from an EMBL/GenBank/DDBJ whole genome shotgun (WGS) entry which is preliminary data.</text>
</comment>
<dbReference type="Proteomes" id="UP000620156">
    <property type="component" value="Unassembled WGS sequence"/>
</dbReference>
<sequence>MPAPLESFIRWTVARRLTGKLVVHRTRSGFPSQFLTEDARDQQLRRCLNDDSLPREARIAGAPTRLHALPTSRIVQLTTDRFHRDADGAYLTIDKNAVLLPPRLARLVEERIARPSDGLSILRQPSSDQPRFLLPGRPPSRPRSASWIQTLLKKHGLPVIHARNTAMTEAVTGLPPTVVGDLFGVPPGTAHL</sequence>
<accession>A0A918BPI8</accession>
<evidence type="ECO:0000313" key="2">
    <source>
        <dbReference type="EMBL" id="GGQ84315.1"/>
    </source>
</evidence>
<name>A0A918BPI8_9ACTN</name>
<evidence type="ECO:0000313" key="3">
    <source>
        <dbReference type="Proteomes" id="UP000620156"/>
    </source>
</evidence>
<reference evidence="2" key="1">
    <citation type="journal article" date="2014" name="Int. J. Syst. Evol. Microbiol.">
        <title>Complete genome sequence of Corynebacterium casei LMG S-19264T (=DSM 44701T), isolated from a smear-ripened cheese.</title>
        <authorList>
            <consortium name="US DOE Joint Genome Institute (JGI-PGF)"/>
            <person name="Walter F."/>
            <person name="Albersmeier A."/>
            <person name="Kalinowski J."/>
            <person name="Ruckert C."/>
        </authorList>
    </citation>
    <scope>NUCLEOTIDE SEQUENCE</scope>
    <source>
        <strain evidence="2">JCM 3131</strain>
    </source>
</reference>
<organism evidence="2 3">
    <name type="scientific">Streptomyces ruber</name>
    <dbReference type="NCBI Taxonomy" id="83378"/>
    <lineage>
        <taxon>Bacteria</taxon>
        <taxon>Bacillati</taxon>
        <taxon>Actinomycetota</taxon>
        <taxon>Actinomycetes</taxon>
        <taxon>Kitasatosporales</taxon>
        <taxon>Streptomycetaceae</taxon>
        <taxon>Streptomyces</taxon>
    </lineage>
</organism>
<evidence type="ECO:0000256" key="1">
    <source>
        <dbReference type="SAM" id="MobiDB-lite"/>
    </source>
</evidence>
<dbReference type="EMBL" id="BMQK01000021">
    <property type="protein sequence ID" value="GGQ84315.1"/>
    <property type="molecule type" value="Genomic_DNA"/>
</dbReference>
<dbReference type="RefSeq" id="WP_189220215.1">
    <property type="nucleotide sequence ID" value="NZ_BMQK01000021.1"/>
</dbReference>
<protein>
    <submittedName>
        <fullName evidence="2">Uncharacterized protein</fullName>
    </submittedName>
</protein>
<feature type="region of interest" description="Disordered" evidence="1">
    <location>
        <begin position="120"/>
        <end position="141"/>
    </location>
</feature>
<keyword evidence="3" id="KW-1185">Reference proteome</keyword>
<dbReference type="AlphaFoldDB" id="A0A918BPI8"/>